<feature type="chain" id="PRO_5034292885" description="Secreted protein" evidence="2">
    <location>
        <begin position="22"/>
        <end position="102"/>
    </location>
</feature>
<gene>
    <name evidence="3" type="ORF">IM811_006404</name>
</gene>
<name>A0A8H7K189_BIOOC</name>
<reference evidence="3" key="1">
    <citation type="submission" date="2020-10" db="EMBL/GenBank/DDBJ databases">
        <title>High-Quality Genome Resource of Clonostachys rosea strain S41 by Oxford Nanopore Long-Read Sequencing.</title>
        <authorList>
            <person name="Wang H."/>
        </authorList>
    </citation>
    <scope>NUCLEOTIDE SEQUENCE</scope>
    <source>
        <strain evidence="3">S41</strain>
    </source>
</reference>
<evidence type="ECO:0000313" key="4">
    <source>
        <dbReference type="Proteomes" id="UP000616885"/>
    </source>
</evidence>
<proteinExistence type="predicted"/>
<feature type="region of interest" description="Disordered" evidence="1">
    <location>
        <begin position="29"/>
        <end position="55"/>
    </location>
</feature>
<evidence type="ECO:0000256" key="2">
    <source>
        <dbReference type="SAM" id="SignalP"/>
    </source>
</evidence>
<sequence>MGAYFMLLVAHVCLLIDIAAAMLRPNQMSERGARPHHDDRSNLERDSPSSIARPSHTCFNMFSQQALKRRFSRKLMPFGTSLTSLRTERHLVELRDTSQQLG</sequence>
<evidence type="ECO:0008006" key="5">
    <source>
        <dbReference type="Google" id="ProtNLM"/>
    </source>
</evidence>
<organism evidence="3 4">
    <name type="scientific">Bionectria ochroleuca</name>
    <name type="common">Gliocladium roseum</name>
    <dbReference type="NCBI Taxonomy" id="29856"/>
    <lineage>
        <taxon>Eukaryota</taxon>
        <taxon>Fungi</taxon>
        <taxon>Dikarya</taxon>
        <taxon>Ascomycota</taxon>
        <taxon>Pezizomycotina</taxon>
        <taxon>Sordariomycetes</taxon>
        <taxon>Hypocreomycetidae</taxon>
        <taxon>Hypocreales</taxon>
        <taxon>Bionectriaceae</taxon>
        <taxon>Clonostachys</taxon>
    </lineage>
</organism>
<dbReference type="Proteomes" id="UP000616885">
    <property type="component" value="Unassembled WGS sequence"/>
</dbReference>
<keyword evidence="2" id="KW-0732">Signal</keyword>
<evidence type="ECO:0000256" key="1">
    <source>
        <dbReference type="SAM" id="MobiDB-lite"/>
    </source>
</evidence>
<accession>A0A8H7K189</accession>
<protein>
    <recommendedName>
        <fullName evidence="5">Secreted protein</fullName>
    </recommendedName>
</protein>
<evidence type="ECO:0000313" key="3">
    <source>
        <dbReference type="EMBL" id="KAF9743313.1"/>
    </source>
</evidence>
<feature type="compositionally biased region" description="Basic and acidic residues" evidence="1">
    <location>
        <begin position="31"/>
        <end position="47"/>
    </location>
</feature>
<dbReference type="EMBL" id="JADCTT010000017">
    <property type="protein sequence ID" value="KAF9743313.1"/>
    <property type="molecule type" value="Genomic_DNA"/>
</dbReference>
<dbReference type="AlphaFoldDB" id="A0A8H7K189"/>
<comment type="caution">
    <text evidence="3">The sequence shown here is derived from an EMBL/GenBank/DDBJ whole genome shotgun (WGS) entry which is preliminary data.</text>
</comment>
<feature type="signal peptide" evidence="2">
    <location>
        <begin position="1"/>
        <end position="21"/>
    </location>
</feature>